<dbReference type="GO" id="GO:0005737">
    <property type="term" value="C:cytoplasm"/>
    <property type="evidence" value="ECO:0007669"/>
    <property type="project" value="TreeGrafter"/>
</dbReference>
<evidence type="ECO:0000259" key="9">
    <source>
        <dbReference type="Pfam" id="PF02784"/>
    </source>
</evidence>
<dbReference type="PANTHER" id="PTHR11482:SF6">
    <property type="entry name" value="ORNITHINE DECARBOXYLASE 1-RELATED"/>
    <property type="match status" value="1"/>
</dbReference>
<keyword evidence="11" id="KW-1185">Reference proteome</keyword>
<dbReference type="InterPro" id="IPR022644">
    <property type="entry name" value="De-COase2_N"/>
</dbReference>
<dbReference type="CDD" id="cd00622">
    <property type="entry name" value="PLPDE_III_ODC"/>
    <property type="match status" value="1"/>
</dbReference>
<keyword evidence="4" id="KW-0456">Lyase</keyword>
<dbReference type="PRINTS" id="PR01179">
    <property type="entry name" value="ODADCRBXLASE"/>
</dbReference>
<sequence length="375" mass="40824">MRNQPALWPSPHWHLPKFQPDTPVLYFAPEILQSTARRFLEGFDGLVTYAVKANDHDVVLHNLVSAGIGAFDVASPLEMARVRRAKSDAVLHYHNPVRSRAEIAEAVGHGIASWSVDCHKELAKLKDVPREGTEIAIRLRLPVTGAAYDFGEKFGADPEEAVCLLQAAEQMGFATSITFHPGTQCVDPEAWAVYITVAAKVAQKAGITLRRLNVGGGFAAHRSGPEPDLDAIFERISHETRKVFGSEAPGLVCEPGRAMVAESFTLALRVKAVRGEAVFLNDGAYGALTEFRDIGLPDRVSVCRGGEQIVGRETPRVIFGPTCDSLDRLPDPMSLPESLQEEDYLLFRAMGAYTASISTGFNGYGRQEIVTVATL</sequence>
<evidence type="ECO:0000256" key="3">
    <source>
        <dbReference type="ARBA" id="ARBA00022898"/>
    </source>
</evidence>
<dbReference type="Gene3D" id="2.40.37.10">
    <property type="entry name" value="Lyase, Ornithine Decarboxylase, Chain A, domain 1"/>
    <property type="match status" value="1"/>
</dbReference>
<dbReference type="PROSITE" id="PS00878">
    <property type="entry name" value="ODR_DC_2_1"/>
    <property type="match status" value="1"/>
</dbReference>
<organism evidence="10 11">
    <name type="scientific">Shimia isoporae</name>
    <dbReference type="NCBI Taxonomy" id="647720"/>
    <lineage>
        <taxon>Bacteria</taxon>
        <taxon>Pseudomonadati</taxon>
        <taxon>Pseudomonadota</taxon>
        <taxon>Alphaproteobacteria</taxon>
        <taxon>Rhodobacterales</taxon>
        <taxon>Roseobacteraceae</taxon>
    </lineage>
</organism>
<evidence type="ECO:0000256" key="6">
    <source>
        <dbReference type="ARBA" id="ARBA00034138"/>
    </source>
</evidence>
<dbReference type="OrthoDB" id="9802147at2"/>
<accession>A0A4V2Q1W3</accession>
<dbReference type="GO" id="GO:0004586">
    <property type="term" value="F:ornithine decarboxylase activity"/>
    <property type="evidence" value="ECO:0007669"/>
    <property type="project" value="UniProtKB-EC"/>
</dbReference>
<dbReference type="RefSeq" id="WP_132862003.1">
    <property type="nucleotide sequence ID" value="NZ_SMGR01000005.1"/>
</dbReference>
<dbReference type="PRINTS" id="PR01182">
    <property type="entry name" value="ORNDCRBXLASE"/>
</dbReference>
<proteinExistence type="inferred from homology"/>
<evidence type="ECO:0000256" key="4">
    <source>
        <dbReference type="ARBA" id="ARBA00023239"/>
    </source>
</evidence>
<dbReference type="EMBL" id="SMGR01000005">
    <property type="protein sequence ID" value="TCK99390.1"/>
    <property type="molecule type" value="Genomic_DNA"/>
</dbReference>
<dbReference type="SUPFAM" id="SSF51419">
    <property type="entry name" value="PLP-binding barrel"/>
    <property type="match status" value="1"/>
</dbReference>
<dbReference type="SUPFAM" id="SSF50621">
    <property type="entry name" value="Alanine racemase C-terminal domain-like"/>
    <property type="match status" value="1"/>
</dbReference>
<evidence type="ECO:0000313" key="10">
    <source>
        <dbReference type="EMBL" id="TCK99390.1"/>
    </source>
</evidence>
<dbReference type="InterPro" id="IPR000183">
    <property type="entry name" value="Orn/DAP/Arg_de-COase"/>
</dbReference>
<evidence type="ECO:0000256" key="7">
    <source>
        <dbReference type="ARBA" id="ARBA00049127"/>
    </source>
</evidence>
<dbReference type="InterPro" id="IPR009006">
    <property type="entry name" value="Ala_racemase/Decarboxylase_C"/>
</dbReference>
<protein>
    <recommendedName>
        <fullName evidence="6">ornithine decarboxylase</fullName>
        <ecNumber evidence="6">4.1.1.17</ecNumber>
    </recommendedName>
</protein>
<evidence type="ECO:0000313" key="11">
    <source>
        <dbReference type="Proteomes" id="UP000295673"/>
    </source>
</evidence>
<evidence type="ECO:0000256" key="5">
    <source>
        <dbReference type="ARBA" id="ARBA00034115"/>
    </source>
</evidence>
<dbReference type="AlphaFoldDB" id="A0A4V2Q1W3"/>
<dbReference type="Gene3D" id="3.20.20.10">
    <property type="entry name" value="Alanine racemase"/>
    <property type="match status" value="1"/>
</dbReference>
<reference evidence="10 11" key="1">
    <citation type="submission" date="2019-03" db="EMBL/GenBank/DDBJ databases">
        <title>Genomic Encyclopedia of Archaeal and Bacterial Type Strains, Phase II (KMG-II): from individual species to whole genera.</title>
        <authorList>
            <person name="Goeker M."/>
        </authorList>
    </citation>
    <scope>NUCLEOTIDE SEQUENCE [LARGE SCALE GENOMIC DNA]</scope>
    <source>
        <strain evidence="10 11">DSM 26433</strain>
    </source>
</reference>
<feature type="active site" description="Proton donor" evidence="8">
    <location>
        <position position="323"/>
    </location>
</feature>
<dbReference type="EC" id="4.1.1.17" evidence="6"/>
<feature type="modified residue" description="N6-(pyridoxal phosphate)lysine" evidence="8">
    <location>
        <position position="52"/>
    </location>
</feature>
<comment type="caution">
    <text evidence="10">The sequence shown here is derived from an EMBL/GenBank/DDBJ whole genome shotgun (WGS) entry which is preliminary data.</text>
</comment>
<evidence type="ECO:0000256" key="2">
    <source>
        <dbReference type="ARBA" id="ARBA00008872"/>
    </source>
</evidence>
<dbReference type="InterPro" id="IPR029066">
    <property type="entry name" value="PLP-binding_barrel"/>
</dbReference>
<dbReference type="PANTHER" id="PTHR11482">
    <property type="entry name" value="ARGININE/DIAMINOPIMELATE/ORNITHINE DECARBOXYLASE"/>
    <property type="match status" value="1"/>
</dbReference>
<feature type="domain" description="Orn/DAP/Arg decarboxylase 2 N-terminal" evidence="9">
    <location>
        <begin position="37"/>
        <end position="261"/>
    </location>
</feature>
<dbReference type="InterPro" id="IPR002433">
    <property type="entry name" value="Orn_de-COase"/>
</dbReference>
<evidence type="ECO:0000256" key="8">
    <source>
        <dbReference type="PIRSR" id="PIRSR600183-50"/>
    </source>
</evidence>
<comment type="cofactor">
    <cofactor evidence="1 8">
        <name>pyridoxal 5'-phosphate</name>
        <dbReference type="ChEBI" id="CHEBI:597326"/>
    </cofactor>
</comment>
<dbReference type="Pfam" id="PF02784">
    <property type="entry name" value="Orn_Arg_deC_N"/>
    <property type="match status" value="1"/>
</dbReference>
<gene>
    <name evidence="10" type="ORF">BXY66_3892</name>
</gene>
<comment type="pathway">
    <text evidence="5">Amine and polyamine biosynthesis; putrescine biosynthesis via L-ornithine pathway; putrescine from L-ornithine: step 1/1.</text>
</comment>
<dbReference type="InterPro" id="IPR022653">
    <property type="entry name" value="De-COase2_pyr-phos_BS"/>
</dbReference>
<dbReference type="GO" id="GO:0033387">
    <property type="term" value="P:putrescine biosynthetic process from arginine, via ornithine"/>
    <property type="evidence" value="ECO:0007669"/>
    <property type="project" value="TreeGrafter"/>
</dbReference>
<name>A0A4V2Q1W3_9RHOB</name>
<evidence type="ECO:0000256" key="1">
    <source>
        <dbReference type="ARBA" id="ARBA00001933"/>
    </source>
</evidence>
<comment type="catalytic activity">
    <reaction evidence="7">
        <text>L-ornithine + H(+) = putrescine + CO2</text>
        <dbReference type="Rhea" id="RHEA:22964"/>
        <dbReference type="ChEBI" id="CHEBI:15378"/>
        <dbReference type="ChEBI" id="CHEBI:16526"/>
        <dbReference type="ChEBI" id="CHEBI:46911"/>
        <dbReference type="ChEBI" id="CHEBI:326268"/>
        <dbReference type="EC" id="4.1.1.17"/>
    </reaction>
</comment>
<comment type="similarity">
    <text evidence="2">Belongs to the Orn/Lys/Arg decarboxylase class-II family.</text>
</comment>
<keyword evidence="3 8" id="KW-0663">Pyridoxal phosphate</keyword>
<dbReference type="Proteomes" id="UP000295673">
    <property type="component" value="Unassembled WGS sequence"/>
</dbReference>